<proteinExistence type="predicted"/>
<evidence type="ECO:0000313" key="2">
    <source>
        <dbReference type="Proteomes" id="UP000641454"/>
    </source>
</evidence>
<dbReference type="AlphaFoldDB" id="A0A923SG19"/>
<keyword evidence="2" id="KW-1185">Reference proteome</keyword>
<dbReference type="Proteomes" id="UP000641454">
    <property type="component" value="Unassembled WGS sequence"/>
</dbReference>
<reference evidence="1 2" key="1">
    <citation type="submission" date="2020-08" db="EMBL/GenBank/DDBJ databases">
        <title>Description of novel Flavobacterium F-392 isolate.</title>
        <authorList>
            <person name="Saticioglu I.B."/>
            <person name="Duman M."/>
            <person name="Altun S."/>
        </authorList>
    </citation>
    <scope>NUCLEOTIDE SEQUENCE [LARGE SCALE GENOMIC DNA]</scope>
    <source>
        <strain evidence="1 2">F-392</strain>
    </source>
</reference>
<evidence type="ECO:0000313" key="1">
    <source>
        <dbReference type="EMBL" id="MBC5845262.1"/>
    </source>
</evidence>
<comment type="caution">
    <text evidence="1">The sequence shown here is derived from an EMBL/GenBank/DDBJ whole genome shotgun (WGS) entry which is preliminary data.</text>
</comment>
<gene>
    <name evidence="1" type="ORF">H8R25_12545</name>
</gene>
<dbReference type="EMBL" id="JACRUL010000033">
    <property type="protein sequence ID" value="MBC5845262.1"/>
    <property type="molecule type" value="Genomic_DNA"/>
</dbReference>
<sequence>MNKLKLIDWDIMNRVYYCLYQKQDNYRVITTNVNSDLDRLTITNENGEKLFSIDKNLSIEAHDTKTREEISNCFTENGIHAS</sequence>
<accession>A0A923SG19</accession>
<dbReference type="RefSeq" id="WP_187019571.1">
    <property type="nucleotide sequence ID" value="NZ_JACRUK010000034.1"/>
</dbReference>
<organism evidence="1 2">
    <name type="scientific">Flavobacterium muglaense</name>
    <dbReference type="NCBI Taxonomy" id="2764716"/>
    <lineage>
        <taxon>Bacteria</taxon>
        <taxon>Pseudomonadati</taxon>
        <taxon>Bacteroidota</taxon>
        <taxon>Flavobacteriia</taxon>
        <taxon>Flavobacteriales</taxon>
        <taxon>Flavobacteriaceae</taxon>
        <taxon>Flavobacterium</taxon>
    </lineage>
</organism>
<protein>
    <submittedName>
        <fullName evidence="1">Uncharacterized protein</fullName>
    </submittedName>
</protein>
<name>A0A923SG19_9FLAO</name>